<dbReference type="InterPro" id="IPR020846">
    <property type="entry name" value="MFS_dom"/>
</dbReference>
<protein>
    <submittedName>
        <fullName evidence="9">Major facilitator superfamily MFS_1</fullName>
    </submittedName>
</protein>
<evidence type="ECO:0000256" key="1">
    <source>
        <dbReference type="ARBA" id="ARBA00004651"/>
    </source>
</evidence>
<dbReference type="PANTHER" id="PTHR23513:SF9">
    <property type="entry name" value="ENTEROBACTIN EXPORTER ENTS"/>
    <property type="match status" value="1"/>
</dbReference>
<keyword evidence="4 7" id="KW-0812">Transmembrane</keyword>
<sequence length="400" mass="42430">MRTLFAQPFFTRYFLARQFSVLAYSIEAVAVGWQIYAITHAALALGFVGLILFIPQFALAVPAGVLADRFDRRRIVFLCSFGEALGVALFAYLAWQQSHALWAYGAALLVSGIARATSAPAERALLVGIVDESAFQRASAFTNSIGQLLTILGPAVAGALIALSTPFAFAVATFAYLASTLAYASLRVRSQPHLDPGELDPIGGIRYLREQPEVLGAISLDLFAVLFGGATALLPIFATTILHVGPLGFGLMRAAPGLGAALVAWYLSRRPLERGAGQALFFCVAAFGIATIVFGLSKNLALSLVALLAIGGFDMVSVVIRMTLVQLRTPDHLRGRVSAIENIFIGASNELGAFESGVTAAWLGAEASVVLGGLATLAVIIAWGFAFPKLRRMDRLEGPR</sequence>
<feature type="domain" description="Major facilitator superfamily (MFS) profile" evidence="8">
    <location>
        <begin position="1"/>
        <end position="191"/>
    </location>
</feature>
<evidence type="ECO:0000256" key="7">
    <source>
        <dbReference type="SAM" id="Phobius"/>
    </source>
</evidence>
<evidence type="ECO:0000256" key="5">
    <source>
        <dbReference type="ARBA" id="ARBA00022989"/>
    </source>
</evidence>
<dbReference type="PROSITE" id="PS50850">
    <property type="entry name" value="MFS"/>
    <property type="match status" value="1"/>
</dbReference>
<evidence type="ECO:0000259" key="8">
    <source>
        <dbReference type="PROSITE" id="PS50850"/>
    </source>
</evidence>
<accession>E6PCI2</accession>
<comment type="subcellular location">
    <subcellularLocation>
        <location evidence="1">Cell membrane</location>
        <topology evidence="1">Multi-pass membrane protein</topology>
    </subcellularLocation>
</comment>
<evidence type="ECO:0000256" key="4">
    <source>
        <dbReference type="ARBA" id="ARBA00022692"/>
    </source>
</evidence>
<evidence type="ECO:0000256" key="2">
    <source>
        <dbReference type="ARBA" id="ARBA00022448"/>
    </source>
</evidence>
<keyword evidence="6 7" id="KW-0472">Membrane</keyword>
<organism evidence="9">
    <name type="scientific">mine drainage metagenome</name>
    <dbReference type="NCBI Taxonomy" id="410659"/>
    <lineage>
        <taxon>unclassified sequences</taxon>
        <taxon>metagenomes</taxon>
        <taxon>ecological metagenomes</taxon>
    </lineage>
</organism>
<name>E6PCI2_9ZZZZ</name>
<reference evidence="9" key="1">
    <citation type="submission" date="2009-10" db="EMBL/GenBank/DDBJ databases">
        <title>Diversity of trophic interactions inside an arsenic-rich microbial ecosystem.</title>
        <authorList>
            <person name="Bertin P.N."/>
            <person name="Heinrich-Salmeron A."/>
            <person name="Pelletier E."/>
            <person name="Goulhen-Chollet F."/>
            <person name="Arsene-Ploetze F."/>
            <person name="Gallien S."/>
            <person name="Calteau A."/>
            <person name="Vallenet D."/>
            <person name="Casiot C."/>
            <person name="Chane-Woon-Ming B."/>
            <person name="Giloteaux L."/>
            <person name="Barakat M."/>
            <person name="Bonnefoy V."/>
            <person name="Bruneel O."/>
            <person name="Chandler M."/>
            <person name="Cleiss J."/>
            <person name="Duran R."/>
            <person name="Elbaz-Poulichet F."/>
            <person name="Fonknechten N."/>
            <person name="Lauga B."/>
            <person name="Mornico D."/>
            <person name="Ortet P."/>
            <person name="Schaeffer C."/>
            <person name="Siguier P."/>
            <person name="Alexander Thil Smith A."/>
            <person name="Van Dorsselaer A."/>
            <person name="Weissenbach J."/>
            <person name="Medigue C."/>
            <person name="Le Paslier D."/>
        </authorList>
    </citation>
    <scope>NUCLEOTIDE SEQUENCE</scope>
</reference>
<keyword evidence="3" id="KW-1003">Cell membrane</keyword>
<dbReference type="InterPro" id="IPR010290">
    <property type="entry name" value="TM_effector"/>
</dbReference>
<gene>
    <name evidence="9" type="ORF">CARN1_2053</name>
</gene>
<keyword evidence="2" id="KW-0813">Transport</keyword>
<dbReference type="PANTHER" id="PTHR23513">
    <property type="entry name" value="INTEGRAL MEMBRANE EFFLUX PROTEIN-RELATED"/>
    <property type="match status" value="1"/>
</dbReference>
<dbReference type="CDD" id="cd06173">
    <property type="entry name" value="MFS_MefA_like"/>
    <property type="match status" value="1"/>
</dbReference>
<evidence type="ECO:0000256" key="6">
    <source>
        <dbReference type="ARBA" id="ARBA00023136"/>
    </source>
</evidence>
<feature type="transmembrane region" description="Helical" evidence="7">
    <location>
        <begin position="302"/>
        <end position="322"/>
    </location>
</feature>
<dbReference type="EMBL" id="CABL01000001">
    <property type="protein sequence ID" value="CBH74166.1"/>
    <property type="molecule type" value="Genomic_DNA"/>
</dbReference>
<dbReference type="GO" id="GO:0005886">
    <property type="term" value="C:plasma membrane"/>
    <property type="evidence" value="ECO:0007669"/>
    <property type="project" value="UniProtKB-SubCell"/>
</dbReference>
<dbReference type="InterPro" id="IPR036259">
    <property type="entry name" value="MFS_trans_sf"/>
</dbReference>
<evidence type="ECO:0000256" key="3">
    <source>
        <dbReference type="ARBA" id="ARBA00022475"/>
    </source>
</evidence>
<evidence type="ECO:0000313" key="9">
    <source>
        <dbReference type="EMBL" id="CBH74166.1"/>
    </source>
</evidence>
<feature type="transmembrane region" description="Helical" evidence="7">
    <location>
        <begin position="167"/>
        <end position="186"/>
    </location>
</feature>
<dbReference type="GO" id="GO:0022857">
    <property type="term" value="F:transmembrane transporter activity"/>
    <property type="evidence" value="ECO:0007669"/>
    <property type="project" value="InterPro"/>
</dbReference>
<dbReference type="Gene3D" id="1.20.1250.20">
    <property type="entry name" value="MFS general substrate transporter like domains"/>
    <property type="match status" value="1"/>
</dbReference>
<feature type="transmembrane region" description="Helical" evidence="7">
    <location>
        <begin position="279"/>
        <end position="296"/>
    </location>
</feature>
<comment type="caution">
    <text evidence="9">The sequence shown here is derived from an EMBL/GenBank/DDBJ whole genome shotgun (WGS) entry which is preliminary data.</text>
</comment>
<feature type="transmembrane region" description="Helical" evidence="7">
    <location>
        <begin position="75"/>
        <end position="95"/>
    </location>
</feature>
<dbReference type="Pfam" id="PF05977">
    <property type="entry name" value="MFS_3"/>
    <property type="match status" value="1"/>
</dbReference>
<feature type="transmembrane region" description="Helical" evidence="7">
    <location>
        <begin position="369"/>
        <end position="387"/>
    </location>
</feature>
<keyword evidence="5 7" id="KW-1133">Transmembrane helix</keyword>
<dbReference type="AlphaFoldDB" id="E6PCI2"/>
<proteinExistence type="predicted"/>
<dbReference type="SUPFAM" id="SSF103473">
    <property type="entry name" value="MFS general substrate transporter"/>
    <property type="match status" value="1"/>
</dbReference>
<feature type="transmembrane region" description="Helical" evidence="7">
    <location>
        <begin position="214"/>
        <end position="238"/>
    </location>
</feature>